<keyword evidence="8" id="KW-1185">Reference proteome</keyword>
<dbReference type="SUPFAM" id="SSF51905">
    <property type="entry name" value="FAD/NAD(P)-binding domain"/>
    <property type="match status" value="1"/>
</dbReference>
<comment type="caution">
    <text evidence="7">The sequence shown here is derived from an EMBL/GenBank/DDBJ whole genome shotgun (WGS) entry which is preliminary data.</text>
</comment>
<evidence type="ECO:0000259" key="6">
    <source>
        <dbReference type="Pfam" id="PF01266"/>
    </source>
</evidence>
<feature type="domain" description="FAD dependent oxidoreductase" evidence="6">
    <location>
        <begin position="141"/>
        <end position="373"/>
    </location>
</feature>
<dbReference type="Pfam" id="PF01266">
    <property type="entry name" value="DAO"/>
    <property type="match status" value="1"/>
</dbReference>
<keyword evidence="5" id="KW-0560">Oxidoreductase</keyword>
<dbReference type="GO" id="GO:0008115">
    <property type="term" value="F:sarcosine oxidase activity"/>
    <property type="evidence" value="ECO:0007669"/>
    <property type="project" value="TreeGrafter"/>
</dbReference>
<evidence type="ECO:0000256" key="5">
    <source>
        <dbReference type="ARBA" id="ARBA00023002"/>
    </source>
</evidence>
<dbReference type="GO" id="GO:0050660">
    <property type="term" value="F:flavin adenine dinucleotide binding"/>
    <property type="evidence" value="ECO:0007669"/>
    <property type="project" value="InterPro"/>
</dbReference>
<comment type="cofactor">
    <cofactor evidence="1">
        <name>FAD</name>
        <dbReference type="ChEBI" id="CHEBI:57692"/>
    </cofactor>
</comment>
<dbReference type="Gene3D" id="3.50.50.60">
    <property type="entry name" value="FAD/NAD(P)-binding domain"/>
    <property type="match status" value="1"/>
</dbReference>
<evidence type="ECO:0000313" key="7">
    <source>
        <dbReference type="EMBL" id="GIY85391.1"/>
    </source>
</evidence>
<evidence type="ECO:0000256" key="3">
    <source>
        <dbReference type="ARBA" id="ARBA00022630"/>
    </source>
</evidence>
<sequence>MTAEIVFDLCVIGAGMFGSSAARHASANPSIKVCLVGPSEPTDAELSKERYLDLTTMKVELPEYLTIHQLARFFLNMPLGDTRNWKNYQGLLFMILLAVFCGEKNGEFMLNFLESASDVTLVELSNETFQKEGDEQILFDDNGGGHISPRNFVVAQKKVAHLQGCHIVDSVACSTETLENGVHVVSTESNEVICAKRLLIATGAFVNMKDLSVLRPLKVTRCKETVVYLKLQKEEAQRLSAMPSIIYAKENNGTGIGAYILPPIKYPDGEYYIKIGDSPFVRDDVELKTLEELRKWYLSEGNEKMVKTHVELLTELIPGLKYTDIHRRTCATCETPSGLPYIERVSPTVTVAIAGNGKGAKFSDEVGRIAAELSITGKWDSELSPNLFQAIFE</sequence>
<dbReference type="PANTHER" id="PTHR10961">
    <property type="entry name" value="PEROXISOMAL SARCOSINE OXIDASE"/>
    <property type="match status" value="1"/>
</dbReference>
<organism evidence="7 8">
    <name type="scientific">Caerostris extrusa</name>
    <name type="common">Bark spider</name>
    <name type="synonym">Caerostris bankana</name>
    <dbReference type="NCBI Taxonomy" id="172846"/>
    <lineage>
        <taxon>Eukaryota</taxon>
        <taxon>Metazoa</taxon>
        <taxon>Ecdysozoa</taxon>
        <taxon>Arthropoda</taxon>
        <taxon>Chelicerata</taxon>
        <taxon>Arachnida</taxon>
        <taxon>Araneae</taxon>
        <taxon>Araneomorphae</taxon>
        <taxon>Entelegynae</taxon>
        <taxon>Araneoidea</taxon>
        <taxon>Araneidae</taxon>
        <taxon>Caerostris</taxon>
    </lineage>
</organism>
<evidence type="ECO:0000256" key="4">
    <source>
        <dbReference type="ARBA" id="ARBA00022827"/>
    </source>
</evidence>
<dbReference type="InterPro" id="IPR036188">
    <property type="entry name" value="FAD/NAD-bd_sf"/>
</dbReference>
<keyword evidence="4" id="KW-0274">FAD</keyword>
<dbReference type="InterPro" id="IPR006076">
    <property type="entry name" value="FAD-dep_OxRdtase"/>
</dbReference>
<protein>
    <submittedName>
        <fullName evidence="7">Peroxisomal sarcosine oxidase</fullName>
    </submittedName>
</protein>
<name>A0AAV4WSC0_CAEEX</name>
<dbReference type="InterPro" id="IPR045170">
    <property type="entry name" value="MTOX"/>
</dbReference>
<proteinExistence type="inferred from homology"/>
<dbReference type="Proteomes" id="UP001054945">
    <property type="component" value="Unassembled WGS sequence"/>
</dbReference>
<dbReference type="EMBL" id="BPLR01016654">
    <property type="protein sequence ID" value="GIY85391.1"/>
    <property type="molecule type" value="Genomic_DNA"/>
</dbReference>
<reference evidence="7 8" key="1">
    <citation type="submission" date="2021-06" db="EMBL/GenBank/DDBJ databases">
        <title>Caerostris extrusa draft genome.</title>
        <authorList>
            <person name="Kono N."/>
            <person name="Arakawa K."/>
        </authorList>
    </citation>
    <scope>NUCLEOTIDE SEQUENCE [LARGE SCALE GENOMIC DNA]</scope>
</reference>
<dbReference type="Gene3D" id="3.30.9.10">
    <property type="entry name" value="D-Amino Acid Oxidase, subunit A, domain 2"/>
    <property type="match status" value="1"/>
</dbReference>
<comment type="similarity">
    <text evidence="2">Belongs to the MSOX/MTOX family.</text>
</comment>
<accession>A0AAV4WSC0</accession>
<evidence type="ECO:0000256" key="2">
    <source>
        <dbReference type="ARBA" id="ARBA00010989"/>
    </source>
</evidence>
<keyword evidence="3" id="KW-0285">Flavoprotein</keyword>
<gene>
    <name evidence="7" type="primary">X975_05810</name>
    <name evidence="7" type="ORF">CEXT_289431</name>
</gene>
<dbReference type="PANTHER" id="PTHR10961:SF10">
    <property type="entry name" value="FAD DEPENDENT OXIDOREDUCTASE DOMAIN-CONTAINING PROTEIN"/>
    <property type="match status" value="1"/>
</dbReference>
<dbReference type="AlphaFoldDB" id="A0AAV4WSC0"/>
<evidence type="ECO:0000256" key="1">
    <source>
        <dbReference type="ARBA" id="ARBA00001974"/>
    </source>
</evidence>
<evidence type="ECO:0000313" key="8">
    <source>
        <dbReference type="Proteomes" id="UP001054945"/>
    </source>
</evidence>